<evidence type="ECO:0000313" key="1">
    <source>
        <dbReference type="EMBL" id="EPS57084.1"/>
    </source>
</evidence>
<proteinExistence type="predicted"/>
<name>S8BRP7_9LAMI</name>
<dbReference type="AlphaFoldDB" id="S8BRP7"/>
<organism evidence="1 2">
    <name type="scientific">Genlisea aurea</name>
    <dbReference type="NCBI Taxonomy" id="192259"/>
    <lineage>
        <taxon>Eukaryota</taxon>
        <taxon>Viridiplantae</taxon>
        <taxon>Streptophyta</taxon>
        <taxon>Embryophyta</taxon>
        <taxon>Tracheophyta</taxon>
        <taxon>Spermatophyta</taxon>
        <taxon>Magnoliopsida</taxon>
        <taxon>eudicotyledons</taxon>
        <taxon>Gunneridae</taxon>
        <taxon>Pentapetalae</taxon>
        <taxon>asterids</taxon>
        <taxon>lamiids</taxon>
        <taxon>Lamiales</taxon>
        <taxon>Lentibulariaceae</taxon>
        <taxon>Genlisea</taxon>
    </lineage>
</organism>
<accession>S8BRP7</accession>
<keyword evidence="2" id="KW-1185">Reference proteome</keyword>
<dbReference type="EMBL" id="AUSU01010700">
    <property type="protein sequence ID" value="EPS57084.1"/>
    <property type="molecule type" value="Genomic_DNA"/>
</dbReference>
<comment type="caution">
    <text evidence="1">The sequence shown here is derived from an EMBL/GenBank/DDBJ whole genome shotgun (WGS) entry which is preliminary data.</text>
</comment>
<evidence type="ECO:0000313" key="2">
    <source>
        <dbReference type="Proteomes" id="UP000015453"/>
    </source>
</evidence>
<protein>
    <submittedName>
        <fullName evidence="1">Uncharacterized protein</fullName>
    </submittedName>
</protein>
<gene>
    <name evidence="1" type="ORF">M569_17741</name>
</gene>
<sequence>MTETHLVWCEDQSILSAIRPLDGVRAQSSHNKGANNVGSRVNRGSLTVIYTHKEAGGRSEKSNEEERRIMGSEPKTLSTVAWDAVRALKICPNLPSGEPLMKVFQH</sequence>
<dbReference type="Proteomes" id="UP000015453">
    <property type="component" value="Unassembled WGS sequence"/>
</dbReference>
<reference evidence="1 2" key="1">
    <citation type="journal article" date="2013" name="BMC Genomics">
        <title>The miniature genome of a carnivorous plant Genlisea aurea contains a low number of genes and short non-coding sequences.</title>
        <authorList>
            <person name="Leushkin E.V."/>
            <person name="Sutormin R.A."/>
            <person name="Nabieva E.R."/>
            <person name="Penin A.A."/>
            <person name="Kondrashov A.S."/>
            <person name="Logacheva M.D."/>
        </authorList>
    </citation>
    <scope>NUCLEOTIDE SEQUENCE [LARGE SCALE GENOMIC DNA]</scope>
</reference>